<dbReference type="Gene3D" id="1.10.357.10">
    <property type="entry name" value="Tetracycline Repressor, domain 2"/>
    <property type="match status" value="1"/>
</dbReference>
<evidence type="ECO:0000259" key="3">
    <source>
        <dbReference type="PROSITE" id="PS50977"/>
    </source>
</evidence>
<feature type="DNA-binding region" description="H-T-H motif" evidence="2">
    <location>
        <begin position="42"/>
        <end position="61"/>
    </location>
</feature>
<proteinExistence type="predicted"/>
<dbReference type="InterPro" id="IPR009057">
    <property type="entry name" value="Homeodomain-like_sf"/>
</dbReference>
<name>A0A412G0L7_9FIRM</name>
<dbReference type="PROSITE" id="PS50977">
    <property type="entry name" value="HTH_TETR_2"/>
    <property type="match status" value="1"/>
</dbReference>
<feature type="domain" description="HTH tetR-type" evidence="3">
    <location>
        <begin position="19"/>
        <end position="79"/>
    </location>
</feature>
<dbReference type="Proteomes" id="UP000284178">
    <property type="component" value="Unassembled WGS sequence"/>
</dbReference>
<keyword evidence="5" id="KW-1185">Reference proteome</keyword>
<organism evidence="4 5">
    <name type="scientific">Holdemania filiformis</name>
    <dbReference type="NCBI Taxonomy" id="61171"/>
    <lineage>
        <taxon>Bacteria</taxon>
        <taxon>Bacillati</taxon>
        <taxon>Bacillota</taxon>
        <taxon>Erysipelotrichia</taxon>
        <taxon>Erysipelotrichales</taxon>
        <taxon>Erysipelotrichaceae</taxon>
        <taxon>Holdemania</taxon>
    </lineage>
</organism>
<dbReference type="EMBL" id="QRUP01000010">
    <property type="protein sequence ID" value="RGR73971.1"/>
    <property type="molecule type" value="Genomic_DNA"/>
</dbReference>
<gene>
    <name evidence="4" type="ORF">DWY25_09165</name>
</gene>
<evidence type="ECO:0000256" key="2">
    <source>
        <dbReference type="PROSITE-ProRule" id="PRU00335"/>
    </source>
</evidence>
<dbReference type="GO" id="GO:0003677">
    <property type="term" value="F:DNA binding"/>
    <property type="evidence" value="ECO:0007669"/>
    <property type="project" value="UniProtKB-UniRule"/>
</dbReference>
<evidence type="ECO:0000313" key="4">
    <source>
        <dbReference type="EMBL" id="RGR73971.1"/>
    </source>
</evidence>
<protein>
    <submittedName>
        <fullName evidence="4">TetR/AcrR family transcriptional regulator</fullName>
    </submittedName>
</protein>
<dbReference type="AlphaFoldDB" id="A0A412G0L7"/>
<dbReference type="SUPFAM" id="SSF46689">
    <property type="entry name" value="Homeodomain-like"/>
    <property type="match status" value="1"/>
</dbReference>
<dbReference type="Pfam" id="PF00440">
    <property type="entry name" value="TetR_N"/>
    <property type="match status" value="1"/>
</dbReference>
<comment type="caution">
    <text evidence="4">The sequence shown here is derived from an EMBL/GenBank/DDBJ whole genome shotgun (WGS) entry which is preliminary data.</text>
</comment>
<sequence length="256" mass="29761">MTSKEDTPMNEHNALLKKSRMTRYFIDAVITLSDDIPVDAITLRQVAAAAGYNSATLYNYFQNMNQLIAFTLIDRMSRIWIDASKLQGQLDGSLNHYLGQWLAQCRESFQHPQLFLYFFQLEEKAQIYQRIPDYFAVFPEIREQLSPGLLAQTEETDFARKNQNILLPCVTEGYFLSVDVENLIAAADILFGGILLQILRHRTDSQAPIHYTQVFFRFLHSFTDSYRQKSSPESDKLYEQIEHWDPSFSFLNSFLI</sequence>
<evidence type="ECO:0000256" key="1">
    <source>
        <dbReference type="ARBA" id="ARBA00023125"/>
    </source>
</evidence>
<dbReference type="InterPro" id="IPR001647">
    <property type="entry name" value="HTH_TetR"/>
</dbReference>
<evidence type="ECO:0000313" key="5">
    <source>
        <dbReference type="Proteomes" id="UP000284178"/>
    </source>
</evidence>
<keyword evidence="1 2" id="KW-0238">DNA-binding</keyword>
<accession>A0A412G0L7</accession>
<reference evidence="4 5" key="1">
    <citation type="submission" date="2018-08" db="EMBL/GenBank/DDBJ databases">
        <title>A genome reference for cultivated species of the human gut microbiota.</title>
        <authorList>
            <person name="Zou Y."/>
            <person name="Xue W."/>
            <person name="Luo G."/>
        </authorList>
    </citation>
    <scope>NUCLEOTIDE SEQUENCE [LARGE SCALE GENOMIC DNA]</scope>
    <source>
        <strain evidence="4 5">AF24-29</strain>
    </source>
</reference>